<reference evidence="3" key="1">
    <citation type="submission" date="2021-01" db="EMBL/GenBank/DDBJ databases">
        <authorList>
            <person name="Corre E."/>
            <person name="Pelletier E."/>
            <person name="Niang G."/>
            <person name="Scheremetjew M."/>
            <person name="Finn R."/>
            <person name="Kale V."/>
            <person name="Holt S."/>
            <person name="Cochrane G."/>
            <person name="Meng A."/>
            <person name="Brown T."/>
            <person name="Cohen L."/>
        </authorList>
    </citation>
    <scope>NUCLEOTIDE SEQUENCE</scope>
    <source>
        <strain evidence="3">UTEX LB 985</strain>
    </source>
</reference>
<evidence type="ECO:0000256" key="1">
    <source>
        <dbReference type="SAM" id="MobiDB-lite"/>
    </source>
</evidence>
<dbReference type="PANTHER" id="PTHR10579">
    <property type="entry name" value="CALCIUM-ACTIVATED CHLORIDE CHANNEL REGULATOR"/>
    <property type="match status" value="1"/>
</dbReference>
<dbReference type="PANTHER" id="PTHR10579:SF43">
    <property type="entry name" value="ZINC FINGER (C3HC4-TYPE RING FINGER) FAMILY PROTEIN"/>
    <property type="match status" value="1"/>
</dbReference>
<sequence length="668" mass="71578">MSSLSLTKMDDGFMATIVPPQTIDDNISVGKGAYCFVIDVSGSMNAAASITTDDGDKVNHGWSQLDIAKHSTNTFVSSLEDDDYFSVVTYSDHANVLVDWTRCNESGRERCIAAIHSMQPERTTNLMAGITTGFDMFDKLPENDGSLSGYALNLVVTTDGMPSSQWHPARGLKGYAPLVNSLKTKLTKKRGEAARPTITTIGIGFQLDSSLLLQMSETFLHMPDPGQIGPFIVNLLASARSTARLPDPSGRAANSTALIVSGATPSSVPGYACEGHKDGLKIKLGAMLYDQQRHVILKTAPGADITLSLVVGEEKVLSKSSTDGCAQDEASIKQAAIEQIRIDAILAIQEALALGDGDAGEATMVACLDRFIQQARASPVVADPVVAALIATVEKECKLGCNQANFKRWGAHYFRTLPCMLQAERRSNFRDECMQHFGKDKHNREALFEEQSNAAEMRFATLKPPEPSLLRASQPAPPTAASAGSRMPAAPPPRPTLAALPDEFMRGGGCFGPNSTVRVTLGNGEAHAIKVSQVRAGDGVVGEDGRVAIVRCVVKTECPGGRAMLTRLPSGPELTEWHPVRDSSGRWRFPIMLGERVVVSTQFVYNFVLSPGHPTIMVDGLPCAALGHGLDAPVVSHPYWGTRAVIDDLMSKEGWAVGHVVLSAKENV</sequence>
<gene>
    <name evidence="3" type="ORF">CBRE1094_LOCUS6925</name>
</gene>
<dbReference type="Gene3D" id="3.40.50.410">
    <property type="entry name" value="von Willebrand factor, type A domain"/>
    <property type="match status" value="1"/>
</dbReference>
<dbReference type="InterPro" id="IPR002035">
    <property type="entry name" value="VWF_A"/>
</dbReference>
<name>A0A7S2FWU2_9EUKA</name>
<dbReference type="AlphaFoldDB" id="A0A7S2FWU2"/>
<dbReference type="SUPFAM" id="SSF53300">
    <property type="entry name" value="vWA-like"/>
    <property type="match status" value="1"/>
</dbReference>
<feature type="compositionally biased region" description="Low complexity" evidence="1">
    <location>
        <begin position="479"/>
        <end position="488"/>
    </location>
</feature>
<dbReference type="EMBL" id="HBGU01012674">
    <property type="protein sequence ID" value="CAD9418014.1"/>
    <property type="molecule type" value="Transcribed_RNA"/>
</dbReference>
<organism evidence="3">
    <name type="scientific">Haptolina brevifila</name>
    <dbReference type="NCBI Taxonomy" id="156173"/>
    <lineage>
        <taxon>Eukaryota</taxon>
        <taxon>Haptista</taxon>
        <taxon>Haptophyta</taxon>
        <taxon>Prymnesiophyceae</taxon>
        <taxon>Prymnesiales</taxon>
        <taxon>Prymnesiaceae</taxon>
        <taxon>Haptolina</taxon>
    </lineage>
</organism>
<dbReference type="InterPro" id="IPR036465">
    <property type="entry name" value="vWFA_dom_sf"/>
</dbReference>
<evidence type="ECO:0000313" key="3">
    <source>
        <dbReference type="EMBL" id="CAD9418014.1"/>
    </source>
</evidence>
<dbReference type="SMART" id="SM00327">
    <property type="entry name" value="VWA"/>
    <property type="match status" value="1"/>
</dbReference>
<feature type="domain" description="VWFA" evidence="2">
    <location>
        <begin position="33"/>
        <end position="216"/>
    </location>
</feature>
<accession>A0A7S2FWU2</accession>
<protein>
    <recommendedName>
        <fullName evidence="2">VWFA domain-containing protein</fullName>
    </recommendedName>
</protein>
<dbReference type="InterPro" id="IPR051266">
    <property type="entry name" value="CLCR"/>
</dbReference>
<dbReference type="PROSITE" id="PS50234">
    <property type="entry name" value="VWFA"/>
    <property type="match status" value="1"/>
</dbReference>
<dbReference type="Pfam" id="PF13519">
    <property type="entry name" value="VWA_2"/>
    <property type="match status" value="1"/>
</dbReference>
<dbReference type="InterPro" id="IPR039510">
    <property type="entry name" value="Vint_dom"/>
</dbReference>
<proteinExistence type="predicted"/>
<dbReference type="Pfam" id="PF14623">
    <property type="entry name" value="Vint"/>
    <property type="match status" value="1"/>
</dbReference>
<evidence type="ECO:0000259" key="2">
    <source>
        <dbReference type="PROSITE" id="PS50234"/>
    </source>
</evidence>
<feature type="region of interest" description="Disordered" evidence="1">
    <location>
        <begin position="466"/>
        <end position="496"/>
    </location>
</feature>